<keyword evidence="4" id="KW-0378">Hydrolase</keyword>
<evidence type="ECO:0008006" key="13">
    <source>
        <dbReference type="Google" id="ProtNLM"/>
    </source>
</evidence>
<dbReference type="AlphaFoldDB" id="A0A383VH24"/>
<dbReference type="PANTHER" id="PTHR43690:SF34">
    <property type="entry name" value="ZINC PROTEASE PQQL-LIKE"/>
    <property type="match status" value="1"/>
</dbReference>
<feature type="transmembrane region" description="Helical" evidence="8">
    <location>
        <begin position="1183"/>
        <end position="1204"/>
    </location>
</feature>
<keyword evidence="3" id="KW-0479">Metal-binding</keyword>
<dbReference type="InterPro" id="IPR001431">
    <property type="entry name" value="Pept_M16_Zn_BS"/>
</dbReference>
<accession>A0A383VH24</accession>
<feature type="domain" description="Peptidase M16 C-terminal" evidence="10">
    <location>
        <begin position="207"/>
        <end position="398"/>
    </location>
</feature>
<evidence type="ECO:0000259" key="9">
    <source>
        <dbReference type="Pfam" id="PF00675"/>
    </source>
</evidence>
<dbReference type="PANTHER" id="PTHR43690">
    <property type="entry name" value="NARDILYSIN"/>
    <property type="match status" value="1"/>
</dbReference>
<evidence type="ECO:0000256" key="5">
    <source>
        <dbReference type="ARBA" id="ARBA00022833"/>
    </source>
</evidence>
<dbReference type="GO" id="GO:0046872">
    <property type="term" value="F:metal ion binding"/>
    <property type="evidence" value="ECO:0007669"/>
    <property type="project" value="UniProtKB-KW"/>
</dbReference>
<reference evidence="11 12" key="1">
    <citation type="submission" date="2016-10" db="EMBL/GenBank/DDBJ databases">
        <authorList>
            <person name="Cai Z."/>
        </authorList>
    </citation>
    <scope>NUCLEOTIDE SEQUENCE [LARGE SCALE GENOMIC DNA]</scope>
</reference>
<dbReference type="STRING" id="3088.A0A383VH24"/>
<keyword evidence="8" id="KW-0812">Transmembrane</keyword>
<feature type="region of interest" description="Disordered" evidence="7">
    <location>
        <begin position="629"/>
        <end position="655"/>
    </location>
</feature>
<organism evidence="11 12">
    <name type="scientific">Tetradesmus obliquus</name>
    <name type="common">Green alga</name>
    <name type="synonym">Acutodesmus obliquus</name>
    <dbReference type="NCBI Taxonomy" id="3088"/>
    <lineage>
        <taxon>Eukaryota</taxon>
        <taxon>Viridiplantae</taxon>
        <taxon>Chlorophyta</taxon>
        <taxon>core chlorophytes</taxon>
        <taxon>Chlorophyceae</taxon>
        <taxon>CS clade</taxon>
        <taxon>Sphaeropleales</taxon>
        <taxon>Scenedesmaceae</taxon>
        <taxon>Tetradesmus</taxon>
    </lineage>
</organism>
<dbReference type="Proteomes" id="UP000256970">
    <property type="component" value="Unassembled WGS sequence"/>
</dbReference>
<keyword evidence="6" id="KW-0482">Metalloprotease</keyword>
<evidence type="ECO:0000256" key="3">
    <source>
        <dbReference type="ARBA" id="ARBA00022723"/>
    </source>
</evidence>
<dbReference type="GO" id="GO:0004222">
    <property type="term" value="F:metalloendopeptidase activity"/>
    <property type="evidence" value="ECO:0007669"/>
    <property type="project" value="InterPro"/>
</dbReference>
<sequence>MGHVYRELPEVDLSGDIFTSKVPLGPEGLLHGRLDNGLTYYVRQCSKPKARAALALAVKVGSLVEEEPERGVAHILEHLAFNATQRYSNHDIVAFLESIGASFGACQNAYTSADETVYTLMVPTAAENGDNAALLEESIAVLSEFAARIRCAPEDLAKERGAVMEELRMCNDSGGRLAAAHWKLLLQGCRYENRLPIGLESVIKRVPAEAIAAFYRRWYLPHRMAVVAVGDFPDCAAVLSLITKHLGPAFEAAAAAGLPGLQGAPEVPRVLPDSWQHSEPRFCVFADREAQDSGLYLSWKVPSRPTATPAQYLEVMKDVLFQACLNGRLYRLSRARDPPFFSASLADESACAAVDMFVLGVVCEEKQTLRALEAVLVELARVRLHGFSQREFSNAVKSMQADIETTYLEADQGYCTDIRDEYVRHFLGEEFVSGQQYEARLNKTLLPLITVEDINARAATLTHRHSAVFKSVEHKKWHSEAALRKVVEAVAADEAGGAIGPWEEPDMPDSIMKQIPQVPEEWYTCCGLEPPDPSLPIYPSMLLDAESAAAVADSLAGLTGQTGSLTGLTGMTGHGTAVGSPRQHSRSLHQHAGSFKSCSSCSGQQGGSSGIGEPAAAAAAVEEVLEELTAAVESSSDQQQETQQEQQQPQAAEQQIQAVPRQPGGMLYPGVALERRYPQVQLRELTHSSAAAAGAAAAVAFGTSSLPCLTGVVSERLYPQLQLRELTLANGMRLAIKETDFLADEVLVTAVAVGGLSEVPRPSFYTASMSGVVGSQLGQFGHKPEVLGELLAGRRLSLSPSEGAYARSVKGSASPHDLEVVGQLLHSLMTYEMQLEPGEMDSVMLQVRQGIEAQLRSPLHAYHSRVRQVNYDACYFFDPITLEELDKVDLEASCSHHRSSFSNPAEFTVVFTGNVKFTALLPVITTYLATIPAAPGRGGPRDCRTLTPLPFKFPEQPVVEDVEVDMVSPLTQSQITLPVGLERTVAREQLWWLSAACRLLETRLLQKLRFEFGDVYTVSVASFFGCEAPSSTGAKLWGDVSIAFTCDPANKERLVELALTTLERLQEEGPTQAEVDTLLNVERFDWENLQQENSFWHDVVVNGYQSRKYAEGGDLDAVWARIRNSRDEVMAEMTPQTLQAMLCRLFPHPCRSRYTAITMMPRPPGLIGRLAFRWATASSSTQIAVAAAGVGVLVAAAAAAVVVARRRAAQ</sequence>
<feature type="domain" description="Peptidase M16 N-terminal" evidence="9">
    <location>
        <begin position="46"/>
        <end position="173"/>
    </location>
</feature>
<dbReference type="InterPro" id="IPR050626">
    <property type="entry name" value="Peptidase_M16"/>
</dbReference>
<evidence type="ECO:0000256" key="1">
    <source>
        <dbReference type="ARBA" id="ARBA00007261"/>
    </source>
</evidence>
<feature type="domain" description="Peptidase M16 C-terminal" evidence="10">
    <location>
        <begin position="901"/>
        <end position="1079"/>
    </location>
</feature>
<gene>
    <name evidence="11" type="ORF">BQ4739_LOCUS4520</name>
</gene>
<feature type="region of interest" description="Disordered" evidence="7">
    <location>
        <begin position="573"/>
        <end position="615"/>
    </location>
</feature>
<dbReference type="GO" id="GO:0006508">
    <property type="term" value="P:proteolysis"/>
    <property type="evidence" value="ECO:0007669"/>
    <property type="project" value="UniProtKB-KW"/>
</dbReference>
<protein>
    <recommendedName>
        <fullName evidence="13">Peptidase M16 N-terminal domain-containing protein</fullName>
    </recommendedName>
</protein>
<name>A0A383VH24_TETOB</name>
<dbReference type="EMBL" id="FNXT01000363">
    <property type="protein sequence ID" value="SZX63984.1"/>
    <property type="molecule type" value="Genomic_DNA"/>
</dbReference>
<evidence type="ECO:0000256" key="6">
    <source>
        <dbReference type="ARBA" id="ARBA00023049"/>
    </source>
</evidence>
<evidence type="ECO:0000259" key="10">
    <source>
        <dbReference type="Pfam" id="PF05193"/>
    </source>
</evidence>
<dbReference type="InterPro" id="IPR011249">
    <property type="entry name" value="Metalloenz_LuxS/M16"/>
</dbReference>
<keyword evidence="8" id="KW-0472">Membrane</keyword>
<evidence type="ECO:0000313" key="11">
    <source>
        <dbReference type="EMBL" id="SZX63984.1"/>
    </source>
</evidence>
<keyword evidence="12" id="KW-1185">Reference proteome</keyword>
<evidence type="ECO:0000256" key="4">
    <source>
        <dbReference type="ARBA" id="ARBA00022801"/>
    </source>
</evidence>
<dbReference type="InterPro" id="IPR007863">
    <property type="entry name" value="Peptidase_M16_C"/>
</dbReference>
<dbReference type="Pfam" id="PF05193">
    <property type="entry name" value="Peptidase_M16_C"/>
    <property type="match status" value="2"/>
</dbReference>
<evidence type="ECO:0000256" key="7">
    <source>
        <dbReference type="SAM" id="MobiDB-lite"/>
    </source>
</evidence>
<dbReference type="SUPFAM" id="SSF63411">
    <property type="entry name" value="LuxS/MPP-like metallohydrolase"/>
    <property type="match status" value="4"/>
</dbReference>
<evidence type="ECO:0000256" key="8">
    <source>
        <dbReference type="SAM" id="Phobius"/>
    </source>
</evidence>
<comment type="similarity">
    <text evidence="1">Belongs to the peptidase M16 family.</text>
</comment>
<proteinExistence type="inferred from homology"/>
<evidence type="ECO:0000256" key="2">
    <source>
        <dbReference type="ARBA" id="ARBA00022670"/>
    </source>
</evidence>
<dbReference type="InterPro" id="IPR011765">
    <property type="entry name" value="Pept_M16_N"/>
</dbReference>
<keyword evidence="5" id="KW-0862">Zinc</keyword>
<dbReference type="Gene3D" id="3.30.830.10">
    <property type="entry name" value="Metalloenzyme, LuxS/M16 peptidase-like"/>
    <property type="match status" value="4"/>
</dbReference>
<keyword evidence="8" id="KW-1133">Transmembrane helix</keyword>
<dbReference type="Pfam" id="PF00675">
    <property type="entry name" value="Peptidase_M16"/>
    <property type="match status" value="1"/>
</dbReference>
<evidence type="ECO:0000313" key="12">
    <source>
        <dbReference type="Proteomes" id="UP000256970"/>
    </source>
</evidence>
<dbReference type="PROSITE" id="PS00143">
    <property type="entry name" value="INSULINASE"/>
    <property type="match status" value="1"/>
</dbReference>
<keyword evidence="2" id="KW-0645">Protease</keyword>